<keyword evidence="14" id="KW-0413">Isomerase</keyword>
<evidence type="ECO:0000256" key="10">
    <source>
        <dbReference type="ARBA" id="ARBA00022840"/>
    </source>
</evidence>
<keyword evidence="7 20" id="KW-0378">Hydrolase</keyword>
<dbReference type="PROSITE" id="PS51192">
    <property type="entry name" value="HELICASE_ATP_BIND_1"/>
    <property type="match status" value="1"/>
</dbReference>
<dbReference type="EC" id="5.6.2.4" evidence="16"/>
<dbReference type="InterPro" id="IPR001650">
    <property type="entry name" value="Helicase_C-like"/>
</dbReference>
<comment type="cofactor">
    <cofactor evidence="2">
        <name>Zn(2+)</name>
        <dbReference type="ChEBI" id="CHEBI:29105"/>
    </cofactor>
</comment>
<evidence type="ECO:0000256" key="16">
    <source>
        <dbReference type="NCBIfam" id="TIGR01389"/>
    </source>
</evidence>
<evidence type="ECO:0000313" key="21">
    <source>
        <dbReference type="Proteomes" id="UP000484885"/>
    </source>
</evidence>
<sequence length="606" mass="67080">MNQTAPVDTAGSASPEALLARIFGYNAFRGRQREIIETVVDGDNALVLMPTGGGKSLCYQIPALVRSGTGIVISPLIALMRDQVEALKANGVAAAVLNSSLDAQARRQVERDLRDGNLDLLYVAPEGLLREPVLAMLEGCRLALFAIDEAHCVSQWGHDFRPEYLQLGLLRERFPKVPRIALTATADERTRAEISRHLLADGGRTFIDSFDRANLRYRVGLKDNARAQLLRFIQNEHRGHSGIVYCFSRKRTEQIAAFLYQNGLTALPYHAGLSADERQAHQDRFIGEDGVIICATIAFGMGIDKPDVRFVAHLDLPRSIEAYYQETGRAGRDGLPADAWMVYSLADIVQIRQMQANSSAPEAQQRLERERLEALLAYCEHAGCRRPPLLSYFEEDHPGNCGRCDNCLNPPETWDATEAARKALSCVYRTGQRFGAGHVIDVLLGNASDRIASLGHDRLSTFGIGSDLDRKTWQSVLRQLLALGHLQPDPAGHGGLQLSERCRPLLRGEQQVQLRRDTVPVRRTRAAGSRVEIDTNSPAWEALRQWRLETAREQGVPPYVIFHDATLAAILEARPETLDDLARVTGVGQHKLDRYGGDVLNVIAAL</sequence>
<reference evidence="20 21" key="1">
    <citation type="submission" date="2020-02" db="EMBL/GenBank/DDBJ databases">
        <authorList>
            <person name="Zhang X.-Y."/>
        </authorList>
    </citation>
    <scope>NUCLEOTIDE SEQUENCE [LARGE SCALE GENOMIC DNA]</scope>
    <source>
        <strain evidence="20 21">C33</strain>
    </source>
</reference>
<keyword evidence="10" id="KW-0067">ATP-binding</keyword>
<dbReference type="GO" id="GO:0005524">
    <property type="term" value="F:ATP binding"/>
    <property type="evidence" value="ECO:0007669"/>
    <property type="project" value="UniProtKB-KW"/>
</dbReference>
<dbReference type="FunFam" id="3.40.50.300:FF:000156">
    <property type="entry name" value="ATP-dependent DNA helicase recQ"/>
    <property type="match status" value="1"/>
</dbReference>
<keyword evidence="9" id="KW-0862">Zinc</keyword>
<dbReference type="GO" id="GO:0016787">
    <property type="term" value="F:hydrolase activity"/>
    <property type="evidence" value="ECO:0007669"/>
    <property type="project" value="UniProtKB-KW"/>
</dbReference>
<keyword evidence="21" id="KW-1185">Reference proteome</keyword>
<gene>
    <name evidence="20" type="primary">recQ</name>
    <name evidence="20" type="ORF">G3I74_09035</name>
</gene>
<evidence type="ECO:0000256" key="6">
    <source>
        <dbReference type="ARBA" id="ARBA00022763"/>
    </source>
</evidence>
<evidence type="ECO:0000256" key="14">
    <source>
        <dbReference type="ARBA" id="ARBA00023235"/>
    </source>
</evidence>
<organism evidence="20 21">
    <name type="scientific">Wenzhouxiangella limi</name>
    <dbReference type="NCBI Taxonomy" id="2707351"/>
    <lineage>
        <taxon>Bacteria</taxon>
        <taxon>Pseudomonadati</taxon>
        <taxon>Pseudomonadota</taxon>
        <taxon>Gammaproteobacteria</taxon>
        <taxon>Chromatiales</taxon>
        <taxon>Wenzhouxiangellaceae</taxon>
        <taxon>Wenzhouxiangella</taxon>
    </lineage>
</organism>
<dbReference type="GO" id="GO:0003677">
    <property type="term" value="F:DNA binding"/>
    <property type="evidence" value="ECO:0007669"/>
    <property type="project" value="UniProtKB-KW"/>
</dbReference>
<dbReference type="GO" id="GO:0005737">
    <property type="term" value="C:cytoplasm"/>
    <property type="evidence" value="ECO:0007669"/>
    <property type="project" value="TreeGrafter"/>
</dbReference>
<dbReference type="RefSeq" id="WP_164211270.1">
    <property type="nucleotide sequence ID" value="NZ_JAAGSC010000041.1"/>
</dbReference>
<dbReference type="PANTHER" id="PTHR13710:SF105">
    <property type="entry name" value="ATP-DEPENDENT DNA HELICASE Q1"/>
    <property type="match status" value="1"/>
</dbReference>
<dbReference type="Pfam" id="PF00270">
    <property type="entry name" value="DEAD"/>
    <property type="match status" value="1"/>
</dbReference>
<dbReference type="GO" id="GO:0043590">
    <property type="term" value="C:bacterial nucleoid"/>
    <property type="evidence" value="ECO:0007669"/>
    <property type="project" value="TreeGrafter"/>
</dbReference>
<dbReference type="CDD" id="cd17920">
    <property type="entry name" value="DEXHc_RecQ"/>
    <property type="match status" value="1"/>
</dbReference>
<dbReference type="PROSITE" id="PS51194">
    <property type="entry name" value="HELICASE_CTER"/>
    <property type="match status" value="1"/>
</dbReference>
<dbReference type="Gene3D" id="1.10.10.10">
    <property type="entry name" value="Winged helix-like DNA-binding domain superfamily/Winged helix DNA-binding domain"/>
    <property type="match status" value="1"/>
</dbReference>
<protein>
    <recommendedName>
        <fullName evidence="16">DNA helicase RecQ</fullName>
        <ecNumber evidence="16">5.6.2.4</ecNumber>
    </recommendedName>
</protein>
<dbReference type="NCBIfam" id="TIGR01389">
    <property type="entry name" value="recQ"/>
    <property type="match status" value="1"/>
</dbReference>
<dbReference type="InterPro" id="IPR044876">
    <property type="entry name" value="HRDC_dom_sf"/>
</dbReference>
<dbReference type="GO" id="GO:0009378">
    <property type="term" value="F:four-way junction helicase activity"/>
    <property type="evidence" value="ECO:0007669"/>
    <property type="project" value="TreeGrafter"/>
</dbReference>
<evidence type="ECO:0000256" key="13">
    <source>
        <dbReference type="ARBA" id="ARBA00023204"/>
    </source>
</evidence>
<dbReference type="SUPFAM" id="SSF52540">
    <property type="entry name" value="P-loop containing nucleoside triphosphate hydrolases"/>
    <property type="match status" value="2"/>
</dbReference>
<dbReference type="SMART" id="SM00487">
    <property type="entry name" value="DEXDc"/>
    <property type="match status" value="1"/>
</dbReference>
<evidence type="ECO:0000259" key="19">
    <source>
        <dbReference type="PROSITE" id="PS51194"/>
    </source>
</evidence>
<dbReference type="InterPro" id="IPR032284">
    <property type="entry name" value="RecQ_Zn-bd"/>
</dbReference>
<dbReference type="InterPro" id="IPR004589">
    <property type="entry name" value="DNA_helicase_ATP-dep_RecQ"/>
</dbReference>
<dbReference type="GO" id="GO:0006310">
    <property type="term" value="P:DNA recombination"/>
    <property type="evidence" value="ECO:0007669"/>
    <property type="project" value="UniProtKB-UniRule"/>
</dbReference>
<dbReference type="SUPFAM" id="SSF47819">
    <property type="entry name" value="HRDC-like"/>
    <property type="match status" value="1"/>
</dbReference>
<evidence type="ECO:0000256" key="5">
    <source>
        <dbReference type="ARBA" id="ARBA00022741"/>
    </source>
</evidence>
<evidence type="ECO:0000256" key="2">
    <source>
        <dbReference type="ARBA" id="ARBA00001947"/>
    </source>
</evidence>
<dbReference type="SMART" id="SM00490">
    <property type="entry name" value="HELICc"/>
    <property type="match status" value="1"/>
</dbReference>
<evidence type="ECO:0000256" key="3">
    <source>
        <dbReference type="ARBA" id="ARBA00005446"/>
    </source>
</evidence>
<dbReference type="Pfam" id="PF16124">
    <property type="entry name" value="RecQ_Zn_bind"/>
    <property type="match status" value="1"/>
</dbReference>
<comment type="cofactor">
    <cofactor evidence="1">
        <name>Mg(2+)</name>
        <dbReference type="ChEBI" id="CHEBI:18420"/>
    </cofactor>
</comment>
<dbReference type="InterPro" id="IPR036388">
    <property type="entry name" value="WH-like_DNA-bd_sf"/>
</dbReference>
<dbReference type="InterPro" id="IPR010997">
    <property type="entry name" value="HRDC-like_sf"/>
</dbReference>
<dbReference type="SMART" id="SM00341">
    <property type="entry name" value="HRDC"/>
    <property type="match status" value="1"/>
</dbReference>
<dbReference type="Gene3D" id="3.40.50.300">
    <property type="entry name" value="P-loop containing nucleotide triphosphate hydrolases"/>
    <property type="match status" value="2"/>
</dbReference>
<comment type="caution">
    <text evidence="20">The sequence shown here is derived from an EMBL/GenBank/DDBJ whole genome shotgun (WGS) entry which is preliminary data.</text>
</comment>
<dbReference type="Gene3D" id="1.10.150.80">
    <property type="entry name" value="HRDC domain"/>
    <property type="match status" value="1"/>
</dbReference>
<evidence type="ECO:0000313" key="20">
    <source>
        <dbReference type="EMBL" id="NDY95871.1"/>
    </source>
</evidence>
<evidence type="ECO:0000256" key="9">
    <source>
        <dbReference type="ARBA" id="ARBA00022833"/>
    </source>
</evidence>
<keyword evidence="11" id="KW-0238">DNA-binding</keyword>
<dbReference type="AlphaFoldDB" id="A0A845V6Q5"/>
<dbReference type="GO" id="GO:0046872">
    <property type="term" value="F:metal ion binding"/>
    <property type="evidence" value="ECO:0007669"/>
    <property type="project" value="UniProtKB-KW"/>
</dbReference>
<dbReference type="GO" id="GO:0043138">
    <property type="term" value="F:3'-5' DNA helicase activity"/>
    <property type="evidence" value="ECO:0007669"/>
    <property type="project" value="UniProtKB-EC"/>
</dbReference>
<dbReference type="PANTHER" id="PTHR13710">
    <property type="entry name" value="DNA HELICASE RECQ FAMILY MEMBER"/>
    <property type="match status" value="1"/>
</dbReference>
<proteinExistence type="inferred from homology"/>
<dbReference type="GO" id="GO:0030894">
    <property type="term" value="C:replisome"/>
    <property type="evidence" value="ECO:0007669"/>
    <property type="project" value="TreeGrafter"/>
</dbReference>
<name>A0A845V6Q5_9GAMM</name>
<keyword evidence="4" id="KW-0479">Metal-binding</keyword>
<evidence type="ECO:0000259" key="17">
    <source>
        <dbReference type="PROSITE" id="PS50967"/>
    </source>
</evidence>
<dbReference type="InterPro" id="IPR014001">
    <property type="entry name" value="Helicase_ATP-bd"/>
</dbReference>
<dbReference type="FunFam" id="3.40.50.300:FF:000296">
    <property type="entry name" value="ATP-dependent DNA helicase RecQ"/>
    <property type="match status" value="1"/>
</dbReference>
<dbReference type="NCBIfam" id="TIGR00614">
    <property type="entry name" value="recQ_fam"/>
    <property type="match status" value="1"/>
</dbReference>
<comment type="catalytic activity">
    <reaction evidence="15">
        <text>Couples ATP hydrolysis with the unwinding of duplex DNA by translocating in the 3'-5' direction.</text>
        <dbReference type="EC" id="5.6.2.4"/>
    </reaction>
</comment>
<dbReference type="CDD" id="cd18794">
    <property type="entry name" value="SF2_C_RecQ"/>
    <property type="match status" value="1"/>
</dbReference>
<dbReference type="GO" id="GO:0009432">
    <property type="term" value="P:SOS response"/>
    <property type="evidence" value="ECO:0007669"/>
    <property type="project" value="UniProtKB-UniRule"/>
</dbReference>
<dbReference type="PROSITE" id="PS50967">
    <property type="entry name" value="HRDC"/>
    <property type="match status" value="1"/>
</dbReference>
<dbReference type="InterPro" id="IPR002121">
    <property type="entry name" value="HRDC_dom"/>
</dbReference>
<dbReference type="EMBL" id="JAAGSC010000041">
    <property type="protein sequence ID" value="NDY95871.1"/>
    <property type="molecule type" value="Genomic_DNA"/>
</dbReference>
<keyword evidence="6" id="KW-0227">DNA damage</keyword>
<evidence type="ECO:0000256" key="1">
    <source>
        <dbReference type="ARBA" id="ARBA00001946"/>
    </source>
</evidence>
<dbReference type="GO" id="GO:0006260">
    <property type="term" value="P:DNA replication"/>
    <property type="evidence" value="ECO:0007669"/>
    <property type="project" value="InterPro"/>
</dbReference>
<dbReference type="InterPro" id="IPR011545">
    <property type="entry name" value="DEAD/DEAH_box_helicase_dom"/>
</dbReference>
<evidence type="ECO:0000256" key="7">
    <source>
        <dbReference type="ARBA" id="ARBA00022801"/>
    </source>
</evidence>
<feature type="domain" description="Helicase ATP-binding" evidence="18">
    <location>
        <begin position="36"/>
        <end position="204"/>
    </location>
</feature>
<dbReference type="Pfam" id="PF00271">
    <property type="entry name" value="Helicase_C"/>
    <property type="match status" value="1"/>
</dbReference>
<keyword evidence="5" id="KW-0547">Nucleotide-binding</keyword>
<accession>A0A845V6Q5</accession>
<evidence type="ECO:0000256" key="8">
    <source>
        <dbReference type="ARBA" id="ARBA00022806"/>
    </source>
</evidence>
<evidence type="ECO:0000256" key="11">
    <source>
        <dbReference type="ARBA" id="ARBA00023125"/>
    </source>
</evidence>
<dbReference type="Pfam" id="PF00570">
    <property type="entry name" value="HRDC"/>
    <property type="match status" value="1"/>
</dbReference>
<dbReference type="InterPro" id="IPR018982">
    <property type="entry name" value="RQC_domain"/>
</dbReference>
<dbReference type="InterPro" id="IPR027417">
    <property type="entry name" value="P-loop_NTPase"/>
</dbReference>
<keyword evidence="12" id="KW-0233">DNA recombination</keyword>
<evidence type="ECO:0000256" key="15">
    <source>
        <dbReference type="ARBA" id="ARBA00034617"/>
    </source>
</evidence>
<keyword evidence="8 20" id="KW-0347">Helicase</keyword>
<evidence type="ECO:0000256" key="4">
    <source>
        <dbReference type="ARBA" id="ARBA00022723"/>
    </source>
</evidence>
<dbReference type="SMART" id="SM00956">
    <property type="entry name" value="RQC"/>
    <property type="match status" value="1"/>
</dbReference>
<dbReference type="FunFam" id="1.10.10.10:FF:000175">
    <property type="entry name" value="ATP-dependent DNA helicase RecQ"/>
    <property type="match status" value="1"/>
</dbReference>
<comment type="similarity">
    <text evidence="3">Belongs to the helicase family. RecQ subfamily.</text>
</comment>
<feature type="domain" description="Helicase C-terminal" evidence="19">
    <location>
        <begin position="225"/>
        <end position="371"/>
    </location>
</feature>
<evidence type="ECO:0000256" key="12">
    <source>
        <dbReference type="ARBA" id="ARBA00023172"/>
    </source>
</evidence>
<dbReference type="Pfam" id="PF09382">
    <property type="entry name" value="RQC"/>
    <property type="match status" value="1"/>
</dbReference>
<keyword evidence="13" id="KW-0234">DNA repair</keyword>
<feature type="domain" description="HRDC" evidence="17">
    <location>
        <begin position="533"/>
        <end position="606"/>
    </location>
</feature>
<dbReference type="Proteomes" id="UP000484885">
    <property type="component" value="Unassembled WGS sequence"/>
</dbReference>
<dbReference type="GO" id="GO:0006281">
    <property type="term" value="P:DNA repair"/>
    <property type="evidence" value="ECO:0007669"/>
    <property type="project" value="UniProtKB-KW"/>
</dbReference>
<dbReference type="InterPro" id="IPR006293">
    <property type="entry name" value="DNA_helicase_ATP-dep_RecQ_bac"/>
</dbReference>
<evidence type="ECO:0000259" key="18">
    <source>
        <dbReference type="PROSITE" id="PS51192"/>
    </source>
</evidence>